<keyword evidence="6" id="KW-1185">Reference proteome</keyword>
<name>A0ABS4GYT5_9BACL</name>
<organism evidence="5 6">
    <name type="scientific">Paenibacillus sediminis</name>
    <dbReference type="NCBI Taxonomy" id="664909"/>
    <lineage>
        <taxon>Bacteria</taxon>
        <taxon>Bacillati</taxon>
        <taxon>Bacillota</taxon>
        <taxon>Bacilli</taxon>
        <taxon>Bacillales</taxon>
        <taxon>Paenibacillaceae</taxon>
        <taxon>Paenibacillus</taxon>
    </lineage>
</organism>
<evidence type="ECO:0000313" key="6">
    <source>
        <dbReference type="Proteomes" id="UP001519273"/>
    </source>
</evidence>
<sequence>MKRKKHWFLFAILLLSFISLSSHDNTLNPSEYAGGEIELSEPPMRHSEETYTSLRVAVQLSDEEFTTIKKWNDQYTASNGVHIEWIRLPSEDAANTLQHLYDLHEDPDVILVRNDLIQKLAPKGYLMPADNYYSGSSIADTLNALLKQMEWNGYSWGIPFDLNPYVVVYNEQFIASYGKNELPTNEEDWLSLLAELEKDKKQHALVAFDETDLPAFISLLSRLNGSLSMKDTDVNLEELPIGQALELFNKFRPYLLLIGRHSTDPWDMLHHGTLGAYITSAKEAIYRLDHSNKADITDDQISLEQQFRSNLWVNSRSFAVSSSTSNMEQINDWIMYMTTALSEQTWFEQTGNLPILRSIYDDTDHSHMRKWIPASLLQEELPFASYDRLLPEDKLQFTQTVQQFLQGKQDVKQIADEWKLQLELKTGN</sequence>
<dbReference type="InterPro" id="IPR006059">
    <property type="entry name" value="SBP"/>
</dbReference>
<dbReference type="PANTHER" id="PTHR30061:SF50">
    <property type="entry name" value="MALTOSE_MALTODEXTRIN-BINDING PERIPLASMIC PROTEIN"/>
    <property type="match status" value="1"/>
</dbReference>
<dbReference type="SUPFAM" id="SSF53850">
    <property type="entry name" value="Periplasmic binding protein-like II"/>
    <property type="match status" value="1"/>
</dbReference>
<evidence type="ECO:0000256" key="3">
    <source>
        <dbReference type="ARBA" id="ARBA00022729"/>
    </source>
</evidence>
<evidence type="ECO:0000256" key="4">
    <source>
        <dbReference type="SAM" id="SignalP"/>
    </source>
</evidence>
<feature type="chain" id="PRO_5045599467" evidence="4">
    <location>
        <begin position="25"/>
        <end position="428"/>
    </location>
</feature>
<evidence type="ECO:0000313" key="5">
    <source>
        <dbReference type="EMBL" id="MBP1935432.1"/>
    </source>
</evidence>
<dbReference type="Gene3D" id="3.40.190.10">
    <property type="entry name" value="Periplasmic binding protein-like II"/>
    <property type="match status" value="1"/>
</dbReference>
<dbReference type="RefSeq" id="WP_209844675.1">
    <property type="nucleotide sequence ID" value="NZ_CBCRVE010000001.1"/>
</dbReference>
<keyword evidence="2" id="KW-0813">Transport</keyword>
<dbReference type="Proteomes" id="UP001519273">
    <property type="component" value="Unassembled WGS sequence"/>
</dbReference>
<comment type="similarity">
    <text evidence="1">Belongs to the bacterial solute-binding protein 1 family.</text>
</comment>
<reference evidence="5 6" key="1">
    <citation type="submission" date="2021-03" db="EMBL/GenBank/DDBJ databases">
        <title>Genomic Encyclopedia of Type Strains, Phase IV (KMG-IV): sequencing the most valuable type-strain genomes for metagenomic binning, comparative biology and taxonomic classification.</title>
        <authorList>
            <person name="Goeker M."/>
        </authorList>
    </citation>
    <scope>NUCLEOTIDE SEQUENCE [LARGE SCALE GENOMIC DNA]</scope>
    <source>
        <strain evidence="5 6">DSM 23491</strain>
    </source>
</reference>
<keyword evidence="5" id="KW-0762">Sugar transport</keyword>
<dbReference type="EMBL" id="JAGGKP010000001">
    <property type="protein sequence ID" value="MBP1935432.1"/>
    <property type="molecule type" value="Genomic_DNA"/>
</dbReference>
<evidence type="ECO:0000256" key="1">
    <source>
        <dbReference type="ARBA" id="ARBA00008520"/>
    </source>
</evidence>
<dbReference type="Pfam" id="PF13416">
    <property type="entry name" value="SBP_bac_8"/>
    <property type="match status" value="1"/>
</dbReference>
<keyword evidence="3 4" id="KW-0732">Signal</keyword>
<gene>
    <name evidence="5" type="ORF">J2Z20_000293</name>
</gene>
<feature type="signal peptide" evidence="4">
    <location>
        <begin position="1"/>
        <end position="24"/>
    </location>
</feature>
<protein>
    <submittedName>
        <fullName evidence="5">Multiple sugar transport system substrate-binding protein</fullName>
    </submittedName>
</protein>
<evidence type="ECO:0000256" key="2">
    <source>
        <dbReference type="ARBA" id="ARBA00022448"/>
    </source>
</evidence>
<dbReference type="PANTHER" id="PTHR30061">
    <property type="entry name" value="MALTOSE-BINDING PERIPLASMIC PROTEIN"/>
    <property type="match status" value="1"/>
</dbReference>
<comment type="caution">
    <text evidence="5">The sequence shown here is derived from an EMBL/GenBank/DDBJ whole genome shotgun (WGS) entry which is preliminary data.</text>
</comment>
<accession>A0ABS4GYT5</accession>
<proteinExistence type="inferred from homology"/>